<feature type="transmembrane region" description="Helical" evidence="1">
    <location>
        <begin position="150"/>
        <end position="167"/>
    </location>
</feature>
<accession>A0AAE1D9L7</accession>
<feature type="transmembrane region" description="Helical" evidence="1">
    <location>
        <begin position="124"/>
        <end position="144"/>
    </location>
</feature>
<dbReference type="Proteomes" id="UP001283361">
    <property type="component" value="Unassembled WGS sequence"/>
</dbReference>
<protein>
    <submittedName>
        <fullName evidence="2">Uncharacterized protein</fullName>
    </submittedName>
</protein>
<comment type="caution">
    <text evidence="2">The sequence shown here is derived from an EMBL/GenBank/DDBJ whole genome shotgun (WGS) entry which is preliminary data.</text>
</comment>
<keyword evidence="3" id="KW-1185">Reference proteome</keyword>
<evidence type="ECO:0000313" key="2">
    <source>
        <dbReference type="EMBL" id="KAK3761820.1"/>
    </source>
</evidence>
<gene>
    <name evidence="2" type="ORF">RRG08_014183</name>
</gene>
<name>A0AAE1D9L7_9GAST</name>
<evidence type="ECO:0000256" key="1">
    <source>
        <dbReference type="SAM" id="Phobius"/>
    </source>
</evidence>
<proteinExistence type="predicted"/>
<reference evidence="2" key="1">
    <citation type="journal article" date="2023" name="G3 (Bethesda)">
        <title>A reference genome for the long-term kleptoplast-retaining sea slug Elysia crispata morphotype clarki.</title>
        <authorList>
            <person name="Eastman K.E."/>
            <person name="Pendleton A.L."/>
            <person name="Shaikh M.A."/>
            <person name="Suttiyut T."/>
            <person name="Ogas R."/>
            <person name="Tomko P."/>
            <person name="Gavelis G."/>
            <person name="Widhalm J.R."/>
            <person name="Wisecaver J.H."/>
        </authorList>
    </citation>
    <scope>NUCLEOTIDE SEQUENCE</scope>
    <source>
        <strain evidence="2">ECLA1</strain>
    </source>
</reference>
<organism evidence="2 3">
    <name type="scientific">Elysia crispata</name>
    <name type="common">lettuce slug</name>
    <dbReference type="NCBI Taxonomy" id="231223"/>
    <lineage>
        <taxon>Eukaryota</taxon>
        <taxon>Metazoa</taxon>
        <taxon>Spiralia</taxon>
        <taxon>Lophotrochozoa</taxon>
        <taxon>Mollusca</taxon>
        <taxon>Gastropoda</taxon>
        <taxon>Heterobranchia</taxon>
        <taxon>Euthyneura</taxon>
        <taxon>Panpulmonata</taxon>
        <taxon>Sacoglossa</taxon>
        <taxon>Placobranchoidea</taxon>
        <taxon>Plakobranchidae</taxon>
        <taxon>Elysia</taxon>
    </lineage>
</organism>
<keyword evidence="1" id="KW-0472">Membrane</keyword>
<sequence>MHQTPKSPISDCLEVHGPDTMLSRLTMRKRSACMTRLCQQAQCSPVEDSTPSRPCHSQVAQQQTLGLVAGVDGLLIMLGRTVQCLRAWEYIGEEDPLPPLPERDHHNRLENSGGWRLRSSSLQVSLAMTVPAIVCILPPLSIVLIVAHQVGAFGFFQVLFSLPIVAVSRRAATSHRAPADPTCVPHVLLCCGVFFRSPSVNLVSLPQALKRADSIETDEAVHCEPASNSDERVKVSDKSALWNIFAPAAATIPSRVAGACFPHSGVEAAPNDLVPVCDGHKVNPGRHAPLPLLRLTVVA</sequence>
<keyword evidence="1" id="KW-0812">Transmembrane</keyword>
<dbReference type="EMBL" id="JAWDGP010004825">
    <property type="protein sequence ID" value="KAK3761820.1"/>
    <property type="molecule type" value="Genomic_DNA"/>
</dbReference>
<evidence type="ECO:0000313" key="3">
    <source>
        <dbReference type="Proteomes" id="UP001283361"/>
    </source>
</evidence>
<keyword evidence="1" id="KW-1133">Transmembrane helix</keyword>
<dbReference type="AlphaFoldDB" id="A0AAE1D9L7"/>